<dbReference type="EMBL" id="JAGMUX010000005">
    <property type="protein sequence ID" value="KAH7259638.1"/>
    <property type="molecule type" value="Genomic_DNA"/>
</dbReference>
<dbReference type="Proteomes" id="UP000720189">
    <property type="component" value="Unassembled WGS sequence"/>
</dbReference>
<organism evidence="1 2">
    <name type="scientific">Fusarium redolens</name>
    <dbReference type="NCBI Taxonomy" id="48865"/>
    <lineage>
        <taxon>Eukaryota</taxon>
        <taxon>Fungi</taxon>
        <taxon>Dikarya</taxon>
        <taxon>Ascomycota</taxon>
        <taxon>Pezizomycotina</taxon>
        <taxon>Sordariomycetes</taxon>
        <taxon>Hypocreomycetidae</taxon>
        <taxon>Hypocreales</taxon>
        <taxon>Nectriaceae</taxon>
        <taxon>Fusarium</taxon>
        <taxon>Fusarium redolens species complex</taxon>
    </lineage>
</organism>
<comment type="caution">
    <text evidence="1">The sequence shown here is derived from an EMBL/GenBank/DDBJ whole genome shotgun (WGS) entry which is preliminary data.</text>
</comment>
<sequence length="370" mass="43905">MNMASPLERLPGEVVIHLMRSFYSPVDLRSFISASPIFLQWFRTYRQSALKPIIELLKAVYQDETLPREAIRAVQMRLQAHLFPYLDPYEVEGRMARMTLSKPPSEKEWSGSLPFLCELFSQRQDADALISEYAVDAWNKLLGEARVRAERDSSFTWLPEFDQPLVLSPSEIIRFEEGFLGFDYLRHSIYHYLGILEGTVRPEMSRPAWDHRPSVLEGYKDPRWCLRSFHSVFHFVFGKYRELIRRVDRELREREIANGGKNIRVCQFLQWTTYQEHSCVIFLCIQDYTLLRNLRPMDQAHVRHFILTSFLWIVLRDATGYLTLEDSFMRDIDQHGLLTESPRKPIHEPWTRARYFWDGERMGKIYGNQR</sequence>
<protein>
    <submittedName>
        <fullName evidence="1">Uncharacterized protein</fullName>
    </submittedName>
</protein>
<dbReference type="GeneID" id="70215556"/>
<evidence type="ECO:0000313" key="1">
    <source>
        <dbReference type="EMBL" id="KAH7259638.1"/>
    </source>
</evidence>
<dbReference type="AlphaFoldDB" id="A0A9P9HKZ5"/>
<name>A0A9P9HKZ5_FUSRE</name>
<dbReference type="OrthoDB" id="5020845at2759"/>
<dbReference type="RefSeq" id="XP_046052346.1">
    <property type="nucleotide sequence ID" value="XM_046185602.1"/>
</dbReference>
<keyword evidence="2" id="KW-1185">Reference proteome</keyword>
<evidence type="ECO:0000313" key="2">
    <source>
        <dbReference type="Proteomes" id="UP000720189"/>
    </source>
</evidence>
<gene>
    <name evidence="1" type="ORF">BKA55DRAFT_302702</name>
</gene>
<accession>A0A9P9HKZ5</accession>
<proteinExistence type="predicted"/>
<reference evidence="1" key="1">
    <citation type="journal article" date="2021" name="Nat. Commun.">
        <title>Genetic determinants of endophytism in the Arabidopsis root mycobiome.</title>
        <authorList>
            <person name="Mesny F."/>
            <person name="Miyauchi S."/>
            <person name="Thiergart T."/>
            <person name="Pickel B."/>
            <person name="Atanasova L."/>
            <person name="Karlsson M."/>
            <person name="Huettel B."/>
            <person name="Barry K.W."/>
            <person name="Haridas S."/>
            <person name="Chen C."/>
            <person name="Bauer D."/>
            <person name="Andreopoulos W."/>
            <person name="Pangilinan J."/>
            <person name="LaButti K."/>
            <person name="Riley R."/>
            <person name="Lipzen A."/>
            <person name="Clum A."/>
            <person name="Drula E."/>
            <person name="Henrissat B."/>
            <person name="Kohler A."/>
            <person name="Grigoriev I.V."/>
            <person name="Martin F.M."/>
            <person name="Hacquard S."/>
        </authorList>
    </citation>
    <scope>NUCLEOTIDE SEQUENCE</scope>
    <source>
        <strain evidence="1">MPI-CAGE-AT-0023</strain>
    </source>
</reference>